<accession>A0A286UDX9</accession>
<organism evidence="2 3">
    <name type="scientific">Pyrrhoderma noxium</name>
    <dbReference type="NCBI Taxonomy" id="2282107"/>
    <lineage>
        <taxon>Eukaryota</taxon>
        <taxon>Fungi</taxon>
        <taxon>Dikarya</taxon>
        <taxon>Basidiomycota</taxon>
        <taxon>Agaricomycotina</taxon>
        <taxon>Agaricomycetes</taxon>
        <taxon>Hymenochaetales</taxon>
        <taxon>Hymenochaetaceae</taxon>
        <taxon>Pyrrhoderma</taxon>
    </lineage>
</organism>
<keyword evidence="1" id="KW-0732">Signal</keyword>
<comment type="caution">
    <text evidence="2">The sequence shown here is derived from an EMBL/GenBank/DDBJ whole genome shotgun (WGS) entry which is preliminary data.</text>
</comment>
<evidence type="ECO:0000313" key="3">
    <source>
        <dbReference type="Proteomes" id="UP000217199"/>
    </source>
</evidence>
<keyword evidence="3" id="KW-1185">Reference proteome</keyword>
<gene>
    <name evidence="2" type="ORF">PNOK_0631800</name>
</gene>
<reference evidence="2 3" key="1">
    <citation type="journal article" date="2017" name="Mol. Ecol.">
        <title>Comparative and population genomic landscape of Phellinus noxius: A hypervariable fungus causing root rot in trees.</title>
        <authorList>
            <person name="Chung C.L."/>
            <person name="Lee T.J."/>
            <person name="Akiba M."/>
            <person name="Lee H.H."/>
            <person name="Kuo T.H."/>
            <person name="Liu D."/>
            <person name="Ke H.M."/>
            <person name="Yokoi T."/>
            <person name="Roa M.B."/>
            <person name="Lu M.J."/>
            <person name="Chang Y.Y."/>
            <person name="Ann P.J."/>
            <person name="Tsai J.N."/>
            <person name="Chen C.Y."/>
            <person name="Tzean S.S."/>
            <person name="Ota Y."/>
            <person name="Hattori T."/>
            <person name="Sahashi N."/>
            <person name="Liou R.F."/>
            <person name="Kikuchi T."/>
            <person name="Tsai I.J."/>
        </authorList>
    </citation>
    <scope>NUCLEOTIDE SEQUENCE [LARGE SCALE GENOMIC DNA]</scope>
    <source>
        <strain evidence="2 3">FFPRI411160</strain>
    </source>
</reference>
<dbReference type="OrthoDB" id="2841294at2759"/>
<protein>
    <submittedName>
        <fullName evidence="2">Uncharacterized protein</fullName>
    </submittedName>
</protein>
<name>A0A286UDX9_9AGAM</name>
<feature type="chain" id="PRO_5013648893" evidence="1">
    <location>
        <begin position="17"/>
        <end position="140"/>
    </location>
</feature>
<dbReference type="AlphaFoldDB" id="A0A286UDX9"/>
<dbReference type="InterPro" id="IPR045469">
    <property type="entry name" value="Nis1"/>
</dbReference>
<evidence type="ECO:0000313" key="2">
    <source>
        <dbReference type="EMBL" id="PAV17832.1"/>
    </source>
</evidence>
<evidence type="ECO:0000256" key="1">
    <source>
        <dbReference type="SAM" id="SignalP"/>
    </source>
</evidence>
<dbReference type="Pfam" id="PF19271">
    <property type="entry name" value="Nis1"/>
    <property type="match status" value="1"/>
</dbReference>
<proteinExistence type="predicted"/>
<dbReference type="EMBL" id="NBII01000006">
    <property type="protein sequence ID" value="PAV17832.1"/>
    <property type="molecule type" value="Genomic_DNA"/>
</dbReference>
<feature type="signal peptide" evidence="1">
    <location>
        <begin position="1"/>
        <end position="16"/>
    </location>
</feature>
<dbReference type="Proteomes" id="UP000217199">
    <property type="component" value="Unassembled WGS sequence"/>
</dbReference>
<sequence>MKVFAILCTLIAGAVAQTASVTEPRKGDTWTAGGDHLFTVARTIDESTVGVTEIGIAIAIKHCSQDPCEDSSQALGAVLYAGTFNPVMDYDLGYSYENYTLTVPDGIQSGPAVISVAHASLINGGPSLFSEVVNTTITIA</sequence>
<dbReference type="InParanoid" id="A0A286UDX9"/>